<evidence type="ECO:0000313" key="1">
    <source>
        <dbReference type="EMBL" id="KAL3395809.1"/>
    </source>
</evidence>
<evidence type="ECO:0000313" key="2">
    <source>
        <dbReference type="Proteomes" id="UP001627154"/>
    </source>
</evidence>
<organism evidence="1 2">
    <name type="scientific">Trichogramma kaykai</name>
    <dbReference type="NCBI Taxonomy" id="54128"/>
    <lineage>
        <taxon>Eukaryota</taxon>
        <taxon>Metazoa</taxon>
        <taxon>Ecdysozoa</taxon>
        <taxon>Arthropoda</taxon>
        <taxon>Hexapoda</taxon>
        <taxon>Insecta</taxon>
        <taxon>Pterygota</taxon>
        <taxon>Neoptera</taxon>
        <taxon>Endopterygota</taxon>
        <taxon>Hymenoptera</taxon>
        <taxon>Apocrita</taxon>
        <taxon>Proctotrupomorpha</taxon>
        <taxon>Chalcidoidea</taxon>
        <taxon>Trichogrammatidae</taxon>
        <taxon>Trichogramma</taxon>
    </lineage>
</organism>
<protein>
    <submittedName>
        <fullName evidence="1">Uncharacterized protein</fullName>
    </submittedName>
</protein>
<dbReference type="EMBL" id="JBJJXI010000077">
    <property type="protein sequence ID" value="KAL3395809.1"/>
    <property type="molecule type" value="Genomic_DNA"/>
</dbReference>
<name>A0ABD2WSI6_9HYME</name>
<gene>
    <name evidence="1" type="ORF">TKK_010131</name>
</gene>
<keyword evidence="2" id="KW-1185">Reference proteome</keyword>
<dbReference type="Proteomes" id="UP001627154">
    <property type="component" value="Unassembled WGS sequence"/>
</dbReference>
<comment type="caution">
    <text evidence="1">The sequence shown here is derived from an EMBL/GenBank/DDBJ whole genome shotgun (WGS) entry which is preliminary data.</text>
</comment>
<sequence>MMRQEARLYPAVSAAAAAARKEKKDMVTYGAMEKEKGNSSSRSSMHYAPAYIYSTRGTQACLLARGYVMPLPLYTRRRRSRWQRSIAVSR</sequence>
<accession>A0ABD2WSI6</accession>
<proteinExistence type="predicted"/>
<reference evidence="1 2" key="1">
    <citation type="journal article" date="2024" name="bioRxiv">
        <title>A reference genome for Trichogramma kaykai: A tiny desert-dwelling parasitoid wasp with competing sex-ratio distorters.</title>
        <authorList>
            <person name="Culotta J."/>
            <person name="Lindsey A.R."/>
        </authorList>
    </citation>
    <scope>NUCLEOTIDE SEQUENCE [LARGE SCALE GENOMIC DNA]</scope>
    <source>
        <strain evidence="1 2">KSX58</strain>
    </source>
</reference>
<dbReference type="AlphaFoldDB" id="A0ABD2WSI6"/>